<dbReference type="PANTHER" id="PTHR34301:SF8">
    <property type="entry name" value="ATPASE DOMAIN-CONTAINING PROTEIN"/>
    <property type="match status" value="1"/>
</dbReference>
<evidence type="ECO:0000313" key="1">
    <source>
        <dbReference type="EMBL" id="OZI38416.1"/>
    </source>
</evidence>
<gene>
    <name evidence="1" type="ORF">CAL29_08910</name>
</gene>
<dbReference type="Proteomes" id="UP000216020">
    <property type="component" value="Unassembled WGS sequence"/>
</dbReference>
<accession>A0A261SLW5</accession>
<keyword evidence="2" id="KW-1185">Reference proteome</keyword>
<dbReference type="InterPro" id="IPR027417">
    <property type="entry name" value="P-loop_NTPase"/>
</dbReference>
<sequence length="398" mass="42662">MPFHRPVLAREMADQLLHPRGLDTELAGGVFLSGPRRIGKTTFMRQDLIPVLQDLGAIVVYADLWSQPRANPAELVAAAVRQTLKDLETPASALFARVAAQVKRISQVDVGAAGFKFAFKLDQVGTAGGPTLAQVFTDLVDETKTDVVLIIDEIQHALGSAQGNDLLFALKAARDAVSLRPGTPGRLFIIGTGSHRAQVQEMVIRGNQAFQGAASRPFPVLGEDYVAHVLDLTRAQLGARMPTLPAAVQAFQELGHRPEELLKALNVLRDSPSEIPADTQLPIIARTLRRAAADVEISRVEGMGDLAVAAFNRICLNDRPTSGFYTADTYKALAAEVGMPVTQSAVQNALLALTDANLVMALGKGKYDATDPFVKNAWREERGLEAVLGLADPPATKA</sequence>
<dbReference type="AlphaFoldDB" id="A0A261SLW5"/>
<reference evidence="2" key="1">
    <citation type="submission" date="2017-05" db="EMBL/GenBank/DDBJ databases">
        <title>Complete and WGS of Bordetella genogroups.</title>
        <authorList>
            <person name="Spilker T."/>
            <person name="Lipuma J."/>
        </authorList>
    </citation>
    <scope>NUCLEOTIDE SEQUENCE [LARGE SCALE GENOMIC DNA]</scope>
    <source>
        <strain evidence="2">AU16122</strain>
    </source>
</reference>
<dbReference type="PANTHER" id="PTHR34301">
    <property type="entry name" value="DNA-BINDING PROTEIN-RELATED"/>
    <property type="match status" value="1"/>
</dbReference>
<comment type="caution">
    <text evidence="1">The sequence shown here is derived from an EMBL/GenBank/DDBJ whole genome shotgun (WGS) entry which is preliminary data.</text>
</comment>
<dbReference type="SUPFAM" id="SSF52540">
    <property type="entry name" value="P-loop containing nucleoside triphosphate hydrolases"/>
    <property type="match status" value="1"/>
</dbReference>
<proteinExistence type="predicted"/>
<dbReference type="RefSeq" id="WP_218831823.1">
    <property type="nucleotide sequence ID" value="NZ_NEVM01000001.1"/>
</dbReference>
<organism evidence="1 2">
    <name type="scientific">Bordetella genomosp. 10</name>
    <dbReference type="NCBI Taxonomy" id="1416804"/>
    <lineage>
        <taxon>Bacteria</taxon>
        <taxon>Pseudomonadati</taxon>
        <taxon>Pseudomonadota</taxon>
        <taxon>Betaproteobacteria</taxon>
        <taxon>Burkholderiales</taxon>
        <taxon>Alcaligenaceae</taxon>
        <taxon>Bordetella</taxon>
    </lineage>
</organism>
<protein>
    <submittedName>
        <fullName evidence="1">ATPase</fullName>
    </submittedName>
</protein>
<dbReference type="EMBL" id="NEVM01000001">
    <property type="protein sequence ID" value="OZI38416.1"/>
    <property type="molecule type" value="Genomic_DNA"/>
</dbReference>
<evidence type="ECO:0000313" key="2">
    <source>
        <dbReference type="Proteomes" id="UP000216020"/>
    </source>
</evidence>
<dbReference type="Gene3D" id="3.40.50.300">
    <property type="entry name" value="P-loop containing nucleotide triphosphate hydrolases"/>
    <property type="match status" value="1"/>
</dbReference>
<name>A0A261SLW5_9BORD</name>